<dbReference type="GO" id="GO:0005737">
    <property type="term" value="C:cytoplasm"/>
    <property type="evidence" value="ECO:0007669"/>
    <property type="project" value="UniProtKB-ARBA"/>
</dbReference>
<name>G8Y112_PICSO</name>
<keyword evidence="5" id="KW-1185">Reference proteome</keyword>
<proteinExistence type="inferred from homology"/>
<keyword evidence="3" id="KW-0326">Glycosidase</keyword>
<dbReference type="OrthoDB" id="1887033at2759"/>
<keyword evidence="2" id="KW-0378">Hydrolase</keyword>
<dbReference type="OMA" id="GWFFWTL"/>
<dbReference type="Proteomes" id="UP000005222">
    <property type="component" value="Chromosome N"/>
</dbReference>
<dbReference type="GO" id="GO:0009986">
    <property type="term" value="C:cell surface"/>
    <property type="evidence" value="ECO:0007669"/>
    <property type="project" value="TreeGrafter"/>
</dbReference>
<dbReference type="GO" id="GO:0005576">
    <property type="term" value="C:extracellular region"/>
    <property type="evidence" value="ECO:0007669"/>
    <property type="project" value="TreeGrafter"/>
</dbReference>
<evidence type="ECO:0000313" key="5">
    <source>
        <dbReference type="Proteomes" id="UP000005222"/>
    </source>
</evidence>
<dbReference type="PANTHER" id="PTHR31297">
    <property type="entry name" value="GLUCAN ENDO-1,6-BETA-GLUCOSIDASE B"/>
    <property type="match status" value="1"/>
</dbReference>
<dbReference type="AlphaFoldDB" id="G8Y112"/>
<gene>
    <name evidence="4" type="primary">Piso0_005010</name>
    <name evidence="4" type="ORF">GNLVRS01_PISO0N05909g</name>
</gene>
<dbReference type="FunFam" id="3.20.20.80:FF:000100">
    <property type="entry name" value="Glycoside hydrolase superfamily"/>
    <property type="match status" value="1"/>
</dbReference>
<dbReference type="GO" id="GO:0046557">
    <property type="term" value="F:glucan endo-1,6-beta-glucosidase activity"/>
    <property type="evidence" value="ECO:0007669"/>
    <property type="project" value="TreeGrafter"/>
</dbReference>
<protein>
    <submittedName>
        <fullName evidence="4">Piso0_005010 protein</fullName>
    </submittedName>
</protein>
<reference evidence="4 5" key="1">
    <citation type="journal article" date="2012" name="G3 (Bethesda)">
        <title>Pichia sorbitophila, an interspecies yeast hybrid reveals early steps of genome resolution following polyploidization.</title>
        <authorList>
            <person name="Leh Louis V."/>
            <person name="Despons L."/>
            <person name="Friedrich A."/>
            <person name="Martin T."/>
            <person name="Durrens P."/>
            <person name="Casaregola S."/>
            <person name="Neuveglise C."/>
            <person name="Fairhead C."/>
            <person name="Marck C."/>
            <person name="Cruz J.A."/>
            <person name="Straub M.L."/>
            <person name="Kugler V."/>
            <person name="Sacerdot C."/>
            <person name="Uzunov Z."/>
            <person name="Thierry A."/>
            <person name="Weiss S."/>
            <person name="Bleykasten C."/>
            <person name="De Montigny J."/>
            <person name="Jacques N."/>
            <person name="Jung P."/>
            <person name="Lemaire M."/>
            <person name="Mallet S."/>
            <person name="Morel G."/>
            <person name="Richard G.F."/>
            <person name="Sarkar A."/>
            <person name="Savel G."/>
            <person name="Schacherer J."/>
            <person name="Seret M.L."/>
            <person name="Talla E."/>
            <person name="Samson G."/>
            <person name="Jubin C."/>
            <person name="Poulain J."/>
            <person name="Vacherie B."/>
            <person name="Barbe V."/>
            <person name="Pelletier E."/>
            <person name="Sherman D.J."/>
            <person name="Westhof E."/>
            <person name="Weissenbach J."/>
            <person name="Baret P.V."/>
            <person name="Wincker P."/>
            <person name="Gaillardin C."/>
            <person name="Dujon B."/>
            <person name="Souciet J.L."/>
        </authorList>
    </citation>
    <scope>NUCLEOTIDE SEQUENCE [LARGE SCALE GENOMIC DNA]</scope>
    <source>
        <strain evidence="5">ATCC MYA-4447 / BCRC 22081 / CBS 7064 / NBRC 10061 / NRRL Y-12695</strain>
    </source>
</reference>
<dbReference type="EMBL" id="FO082046">
    <property type="protein sequence ID" value="CCE86515.1"/>
    <property type="molecule type" value="Genomic_DNA"/>
</dbReference>
<comment type="similarity">
    <text evidence="1">Belongs to the glycosyl hydrolase 5 (cellulase A) family.</text>
</comment>
<dbReference type="InterPro" id="IPR050386">
    <property type="entry name" value="Glycosyl_hydrolase_5"/>
</dbReference>
<dbReference type="PANTHER" id="PTHR31297:SF43">
    <property type="entry name" value="GLUCAN 1,3-BETA-GLUCOSIDASE 3"/>
    <property type="match status" value="1"/>
</dbReference>
<evidence type="ECO:0000256" key="3">
    <source>
        <dbReference type="ARBA" id="ARBA00023295"/>
    </source>
</evidence>
<sequence length="504" mass="56770">MFDKLKLKKVASSITLADPAATDDTPSKKQIFHNRSNYGVNLGSCFVLERWIYGSLFTGNEQTELQVVSRLVNQQGADKTRETFEKHWTSFMSDSDWQWLQDHNVTSVRVPLGYWDVGGGEYTSNTKYSNYGKSVYKNAWSIFKSHFVEKAASRNISVIIDIHGLPYGANGDAHSGEDADGKAGFWNDSQAQLLVCKMLQFIAQDVKGYDNIAAIQVVNEAVFSSDGKKQATYYSAAINSIRNADKEIPIIISDGWWPDQWVKWVQSNQPENSSLGVVVDDHCYRCVSDSDKAKSVQQIIQDLDGDFLTNLTKNGEGVDFVLGEYSCVLDTESWKKDNGEAHRAELVKQFGQKQIQLSKTRAPVGSYFWTFKFEAGSGGEWDFKEMTSAGAVSPPYNLKGKEIPNDDTFNSKLKSSLDAHEAYWKKANPNEKYEFYRYKDGYTTGWNDSMNFAKFDGSVIGRVYAWKVARRAQHISKHGSSNFLWEWDQGFSSGMDDFVNAMAG</sequence>
<dbReference type="FunCoup" id="G8Y112">
    <property type="interactions" value="82"/>
</dbReference>
<dbReference type="HOGENOM" id="CLU_004624_8_2_1"/>
<dbReference type="STRING" id="559304.G8Y112"/>
<dbReference type="SUPFAM" id="SSF51445">
    <property type="entry name" value="(Trans)glycosidases"/>
    <property type="match status" value="1"/>
</dbReference>
<dbReference type="Gene3D" id="3.20.20.80">
    <property type="entry name" value="Glycosidases"/>
    <property type="match status" value="1"/>
</dbReference>
<accession>G8Y112</accession>
<organism evidence="4 5">
    <name type="scientific">Pichia sorbitophila (strain ATCC MYA-4447 / BCRC 22081 / CBS 7064 / NBRC 10061 / NRRL Y-12695)</name>
    <name type="common">Hybrid yeast</name>
    <dbReference type="NCBI Taxonomy" id="559304"/>
    <lineage>
        <taxon>Eukaryota</taxon>
        <taxon>Fungi</taxon>
        <taxon>Dikarya</taxon>
        <taxon>Ascomycota</taxon>
        <taxon>Saccharomycotina</taxon>
        <taxon>Pichiomycetes</taxon>
        <taxon>Debaryomycetaceae</taxon>
        <taxon>Millerozyma</taxon>
    </lineage>
</organism>
<evidence type="ECO:0000256" key="1">
    <source>
        <dbReference type="ARBA" id="ARBA00005641"/>
    </source>
</evidence>
<dbReference type="InParanoid" id="G8Y112"/>
<evidence type="ECO:0000256" key="2">
    <source>
        <dbReference type="ARBA" id="ARBA00022801"/>
    </source>
</evidence>
<evidence type="ECO:0000313" key="4">
    <source>
        <dbReference type="EMBL" id="CCE86515.1"/>
    </source>
</evidence>
<dbReference type="GO" id="GO:0009251">
    <property type="term" value="P:glucan catabolic process"/>
    <property type="evidence" value="ECO:0007669"/>
    <property type="project" value="TreeGrafter"/>
</dbReference>
<dbReference type="InterPro" id="IPR017853">
    <property type="entry name" value="GH"/>
</dbReference>
<dbReference type="eggNOG" id="ENOG502QVVM">
    <property type="taxonomic scope" value="Eukaryota"/>
</dbReference>